<gene>
    <name evidence="2" type="ORF">SAY86_026104</name>
</gene>
<evidence type="ECO:0000313" key="3">
    <source>
        <dbReference type="Proteomes" id="UP001346149"/>
    </source>
</evidence>
<organism evidence="2 3">
    <name type="scientific">Trapa natans</name>
    <name type="common">Water chestnut</name>
    <dbReference type="NCBI Taxonomy" id="22666"/>
    <lineage>
        <taxon>Eukaryota</taxon>
        <taxon>Viridiplantae</taxon>
        <taxon>Streptophyta</taxon>
        <taxon>Embryophyta</taxon>
        <taxon>Tracheophyta</taxon>
        <taxon>Spermatophyta</taxon>
        <taxon>Magnoliopsida</taxon>
        <taxon>eudicotyledons</taxon>
        <taxon>Gunneridae</taxon>
        <taxon>Pentapetalae</taxon>
        <taxon>rosids</taxon>
        <taxon>malvids</taxon>
        <taxon>Myrtales</taxon>
        <taxon>Lythraceae</taxon>
        <taxon>Trapa</taxon>
    </lineage>
</organism>
<accession>A0AAN7KHD6</accession>
<dbReference type="Proteomes" id="UP001346149">
    <property type="component" value="Unassembled WGS sequence"/>
</dbReference>
<evidence type="ECO:0000256" key="1">
    <source>
        <dbReference type="SAM" id="MobiDB-lite"/>
    </source>
</evidence>
<dbReference type="AlphaFoldDB" id="A0AAN7KHD6"/>
<sequence length="61" mass="6874">MDFPFSSTRGIGNWTTGQWGERGEGKIQNSKIHTLNLPAAKNQELPQDRTGECAESIRKER</sequence>
<evidence type="ECO:0000313" key="2">
    <source>
        <dbReference type="EMBL" id="KAK4765014.1"/>
    </source>
</evidence>
<protein>
    <submittedName>
        <fullName evidence="2">Uncharacterized protein</fullName>
    </submittedName>
</protein>
<comment type="caution">
    <text evidence="2">The sequence shown here is derived from an EMBL/GenBank/DDBJ whole genome shotgun (WGS) entry which is preliminary data.</text>
</comment>
<reference evidence="2 3" key="1">
    <citation type="journal article" date="2023" name="Hortic Res">
        <title>Pangenome of water caltrop reveals structural variations and asymmetric subgenome divergence after allopolyploidization.</title>
        <authorList>
            <person name="Zhang X."/>
            <person name="Chen Y."/>
            <person name="Wang L."/>
            <person name="Yuan Y."/>
            <person name="Fang M."/>
            <person name="Shi L."/>
            <person name="Lu R."/>
            <person name="Comes H.P."/>
            <person name="Ma Y."/>
            <person name="Chen Y."/>
            <person name="Huang G."/>
            <person name="Zhou Y."/>
            <person name="Zheng Z."/>
            <person name="Qiu Y."/>
        </authorList>
    </citation>
    <scope>NUCLEOTIDE SEQUENCE [LARGE SCALE GENOMIC DNA]</scope>
    <source>
        <strain evidence="2">F231</strain>
    </source>
</reference>
<keyword evidence="3" id="KW-1185">Reference proteome</keyword>
<feature type="region of interest" description="Disordered" evidence="1">
    <location>
        <begin position="1"/>
        <end position="61"/>
    </location>
</feature>
<proteinExistence type="predicted"/>
<feature type="compositionally biased region" description="Basic and acidic residues" evidence="1">
    <location>
        <begin position="46"/>
        <end position="61"/>
    </location>
</feature>
<name>A0AAN7KHD6_TRANT</name>
<dbReference type="EMBL" id="JAXQNO010000023">
    <property type="protein sequence ID" value="KAK4765014.1"/>
    <property type="molecule type" value="Genomic_DNA"/>
</dbReference>
<feature type="compositionally biased region" description="Polar residues" evidence="1">
    <location>
        <begin position="1"/>
        <end position="18"/>
    </location>
</feature>